<evidence type="ECO:0000313" key="6">
    <source>
        <dbReference type="Proteomes" id="UP000195141"/>
    </source>
</evidence>
<comment type="catalytic activity">
    <reaction evidence="3">
        <text>dTTP + H2O = dTMP + diphosphate + H(+)</text>
        <dbReference type="Rhea" id="RHEA:28534"/>
        <dbReference type="ChEBI" id="CHEBI:15377"/>
        <dbReference type="ChEBI" id="CHEBI:15378"/>
        <dbReference type="ChEBI" id="CHEBI:33019"/>
        <dbReference type="ChEBI" id="CHEBI:37568"/>
        <dbReference type="ChEBI" id="CHEBI:63528"/>
        <dbReference type="EC" id="3.6.1.9"/>
    </reaction>
</comment>
<accession>A0A242K8K1</accession>
<dbReference type="NCBIfam" id="TIGR00172">
    <property type="entry name" value="maf"/>
    <property type="match status" value="1"/>
</dbReference>
<comment type="subcellular location">
    <subcellularLocation>
        <location evidence="3">Cytoplasm</location>
    </subcellularLocation>
</comment>
<reference evidence="5" key="2">
    <citation type="submission" date="2017-05" db="EMBL/GenBank/DDBJ databases">
        <authorList>
            <consortium name="The Broad Institute Genomics Platform"/>
            <consortium name="The Broad Institute Genomic Center for Infectious Diseases"/>
            <person name="Earl A."/>
            <person name="Manson A."/>
            <person name="Schwartman J."/>
            <person name="Gilmore M."/>
            <person name="Abouelleil A."/>
            <person name="Cao P."/>
            <person name="Chapman S."/>
            <person name="Cusick C."/>
            <person name="Shea T."/>
            <person name="Young S."/>
            <person name="Neafsey D."/>
            <person name="Nusbaum C."/>
            <person name="Birren B."/>
        </authorList>
    </citation>
    <scope>NUCLEOTIDE SEQUENCE</scope>
    <source>
        <strain evidence="5">9E7_DIV0242</strain>
    </source>
</reference>
<reference evidence="4" key="1">
    <citation type="submission" date="2017-05" db="EMBL/GenBank/DDBJ databases">
        <title>The Genome Sequence of Enterococcus sp. 9E7_DIV0242.</title>
        <authorList>
            <consortium name="The Broad Institute Genomics Platform"/>
            <consortium name="The Broad Institute Genomic Center for Infectious Diseases"/>
            <person name="Earl A."/>
            <person name="Manson A."/>
            <person name="Schwartman J."/>
            <person name="Gilmore M."/>
            <person name="Abouelleil A."/>
            <person name="Cao P."/>
            <person name="Chapman S."/>
            <person name="Cusick C."/>
            <person name="Shea T."/>
            <person name="Young S."/>
            <person name="Neafsey D."/>
            <person name="Nusbaum C."/>
            <person name="Birren B."/>
        </authorList>
    </citation>
    <scope>NUCLEOTIDE SEQUENCE [LARGE SCALE GENOMIC DNA]</scope>
    <source>
        <strain evidence="4">9E7_DIV0242</strain>
    </source>
</reference>
<protein>
    <recommendedName>
        <fullName evidence="3">dTTP/UTP pyrophosphatase</fullName>
        <shortName evidence="3">dTTPase/UTPase</shortName>
        <ecNumber evidence="3">3.6.1.9</ecNumber>
    </recommendedName>
    <alternativeName>
        <fullName evidence="3">Nucleoside triphosphate pyrophosphatase</fullName>
    </alternativeName>
    <alternativeName>
        <fullName evidence="3">Nucleotide pyrophosphatase</fullName>
        <shortName evidence="3">Nucleotide PPase</shortName>
    </alternativeName>
</protein>
<dbReference type="RefSeq" id="WP_086348700.1">
    <property type="nucleotide sequence ID" value="NZ_CP147247.1"/>
</dbReference>
<dbReference type="EMBL" id="NGMM01000002">
    <property type="protein sequence ID" value="OTP17493.1"/>
    <property type="molecule type" value="Genomic_DNA"/>
</dbReference>
<keyword evidence="6" id="KW-1185">Reference proteome</keyword>
<reference evidence="5" key="3">
    <citation type="submission" date="2024-03" db="EMBL/GenBank/DDBJ databases">
        <title>The Genome Sequence of Enterococcus sp. DIV0242b.</title>
        <authorList>
            <consortium name="The Broad Institute Genomics Platform"/>
            <consortium name="The Broad Institute Microbial Omics Core"/>
            <consortium name="The Broad Institute Genomic Center for Infectious Diseases"/>
            <person name="Earl A."/>
            <person name="Manson A."/>
            <person name="Gilmore M."/>
            <person name="Schwartman J."/>
            <person name="Shea T."/>
            <person name="Abouelleil A."/>
            <person name="Cao P."/>
            <person name="Chapman S."/>
            <person name="Cusick C."/>
            <person name="Young S."/>
            <person name="Neafsey D."/>
            <person name="Nusbaum C."/>
            <person name="Birren B."/>
        </authorList>
    </citation>
    <scope>NUCLEOTIDE SEQUENCE</scope>
    <source>
        <strain evidence="5">9E7_DIV0242</strain>
    </source>
</reference>
<comment type="caution">
    <text evidence="3">Lacks conserved residue(s) required for the propagation of feature annotation.</text>
</comment>
<dbReference type="PANTHER" id="PTHR43213">
    <property type="entry name" value="BIFUNCTIONAL DTTP/UTP PYROPHOSPHATASE/METHYLTRANSFERASE PROTEIN-RELATED"/>
    <property type="match status" value="1"/>
</dbReference>
<comment type="function">
    <text evidence="3">Nucleoside triphosphate pyrophosphatase that hydrolyzes dTTP and UTP. May have a dual role in cell division arrest and in preventing the incorporation of modified nucleotides into cellular nucleic acids.</text>
</comment>
<dbReference type="Proteomes" id="UP000195141">
    <property type="component" value="Chromosome"/>
</dbReference>
<proteinExistence type="inferred from homology"/>
<dbReference type="Gene3D" id="3.90.950.10">
    <property type="match status" value="1"/>
</dbReference>
<feature type="site" description="Important for substrate specificity" evidence="3">
    <location>
        <position position="69"/>
    </location>
</feature>
<dbReference type="Pfam" id="PF02545">
    <property type="entry name" value="Maf"/>
    <property type="match status" value="1"/>
</dbReference>
<gene>
    <name evidence="4" type="ORF">A5888_001631</name>
    <name evidence="5" type="ORF">A5888_002868</name>
</gene>
<dbReference type="GO" id="GO:0009117">
    <property type="term" value="P:nucleotide metabolic process"/>
    <property type="evidence" value="ECO:0007669"/>
    <property type="project" value="UniProtKB-KW"/>
</dbReference>
<feature type="site" description="Important for substrate specificity" evidence="3">
    <location>
        <position position="11"/>
    </location>
</feature>
<dbReference type="GO" id="GO:0047429">
    <property type="term" value="F:nucleoside triphosphate diphosphatase activity"/>
    <property type="evidence" value="ECO:0007669"/>
    <property type="project" value="UniProtKB-EC"/>
</dbReference>
<name>A0A242K8K1_9ENTE</name>
<dbReference type="OrthoDB" id="9807767at2"/>
<dbReference type="GO" id="GO:0005737">
    <property type="term" value="C:cytoplasm"/>
    <property type="evidence" value="ECO:0007669"/>
    <property type="project" value="UniProtKB-SubCell"/>
</dbReference>
<organism evidence="4">
    <name type="scientific">Candidatus Enterococcus clewellii</name>
    <dbReference type="NCBI Taxonomy" id="1834193"/>
    <lineage>
        <taxon>Bacteria</taxon>
        <taxon>Bacillati</taxon>
        <taxon>Bacillota</taxon>
        <taxon>Bacilli</taxon>
        <taxon>Lactobacillales</taxon>
        <taxon>Enterococcaceae</taxon>
        <taxon>Enterococcus</taxon>
    </lineage>
</organism>
<evidence type="ECO:0000256" key="2">
    <source>
        <dbReference type="ARBA" id="ARBA00022801"/>
    </source>
</evidence>
<comment type="cofactor">
    <cofactor evidence="1 3">
        <name>a divalent metal cation</name>
        <dbReference type="ChEBI" id="CHEBI:60240"/>
    </cofactor>
</comment>
<dbReference type="CDD" id="cd00555">
    <property type="entry name" value="Maf"/>
    <property type="match status" value="1"/>
</dbReference>
<keyword evidence="3" id="KW-0546">Nucleotide metabolism</keyword>
<dbReference type="PANTHER" id="PTHR43213:SF5">
    <property type="entry name" value="BIFUNCTIONAL DTTP_UTP PYROPHOSPHATASE_METHYLTRANSFERASE PROTEIN-RELATED"/>
    <property type="match status" value="1"/>
</dbReference>
<dbReference type="EMBL" id="CP147247">
    <property type="protein sequence ID" value="WYJ91100.1"/>
    <property type="molecule type" value="Genomic_DNA"/>
</dbReference>
<dbReference type="HAMAP" id="MF_00528">
    <property type="entry name" value="Maf"/>
    <property type="match status" value="1"/>
</dbReference>
<evidence type="ECO:0000313" key="5">
    <source>
        <dbReference type="EMBL" id="WYJ91100.1"/>
    </source>
</evidence>
<feature type="active site" description="Proton acceptor" evidence="3">
    <location>
        <position position="68"/>
    </location>
</feature>
<evidence type="ECO:0000256" key="1">
    <source>
        <dbReference type="ARBA" id="ARBA00001968"/>
    </source>
</evidence>
<dbReference type="AlphaFoldDB" id="A0A242K8K1"/>
<evidence type="ECO:0000256" key="3">
    <source>
        <dbReference type="HAMAP-Rule" id="MF_00528"/>
    </source>
</evidence>
<dbReference type="PIRSF" id="PIRSF006305">
    <property type="entry name" value="Maf"/>
    <property type="match status" value="1"/>
</dbReference>
<dbReference type="EC" id="3.6.1.9" evidence="3"/>
<keyword evidence="2 3" id="KW-0378">Hydrolase</keyword>
<keyword evidence="3" id="KW-0963">Cytoplasm</keyword>
<comment type="similarity">
    <text evidence="3">Belongs to the Maf family. YhdE subfamily.</text>
</comment>
<feature type="site" description="Important for substrate specificity" evidence="3">
    <location>
        <position position="151"/>
    </location>
</feature>
<evidence type="ECO:0000313" key="4">
    <source>
        <dbReference type="EMBL" id="OTP17493.1"/>
    </source>
</evidence>
<sequence length="187" mass="21024">MGIVLASQSPRRQELLRRIVPSFKVQAADINEEVQPGITPREYVQNMASEKAASIFEQFPEDRVIGCDTIVVYEDEIIGKPTSREHAFQILKKLSGQTHMVYTAVVVMEEGRTSSMIVPAEVEFFTLSDQEINAYLDTDEYKDKAGAYGIQEQGALLVKGIMGDYYSIMGLPIAALSRMLNYEYEQL</sequence>
<dbReference type="InterPro" id="IPR029001">
    <property type="entry name" value="ITPase-like_fam"/>
</dbReference>
<comment type="catalytic activity">
    <reaction evidence="3">
        <text>UTP + H2O = UMP + diphosphate + H(+)</text>
        <dbReference type="Rhea" id="RHEA:29395"/>
        <dbReference type="ChEBI" id="CHEBI:15377"/>
        <dbReference type="ChEBI" id="CHEBI:15378"/>
        <dbReference type="ChEBI" id="CHEBI:33019"/>
        <dbReference type="ChEBI" id="CHEBI:46398"/>
        <dbReference type="ChEBI" id="CHEBI:57865"/>
        <dbReference type="EC" id="3.6.1.9"/>
    </reaction>
</comment>
<dbReference type="InterPro" id="IPR003697">
    <property type="entry name" value="Maf-like"/>
</dbReference>
<dbReference type="SUPFAM" id="SSF52972">
    <property type="entry name" value="ITPase-like"/>
    <property type="match status" value="1"/>
</dbReference>